<reference evidence="1" key="4">
    <citation type="journal article" date="2001" name="Nature">
        <title>Functional annotation of a full-length mouse cDNA collection.</title>
        <authorList>
            <consortium name="The RIKEN Genome Exploration Research Group Phase II Team and the FANTOM Consortium"/>
        </authorList>
    </citation>
    <scope>NUCLEOTIDE SEQUENCE</scope>
    <source>
        <tissue evidence="1">Lung</tissue>
    </source>
</reference>
<name>Q3UMJ2_MOUSE</name>
<dbReference type="MGI" id="MGI:3641955">
    <property type="gene designation" value="Gm10822"/>
</dbReference>
<dbReference type="EMBL" id="AK144860">
    <property type="protein sequence ID" value="BAE26106.1"/>
    <property type="molecule type" value="mRNA"/>
</dbReference>
<dbReference type="AlphaFoldDB" id="Q3UMJ2"/>
<reference evidence="1" key="6">
    <citation type="submission" date="2004-03" db="EMBL/GenBank/DDBJ databases">
        <authorList>
            <person name="Arakawa T."/>
            <person name="Carninci P."/>
            <person name="Fukuda S."/>
            <person name="Hashizume W."/>
            <person name="Hayashida K."/>
            <person name="Hori F."/>
            <person name="Iida J."/>
            <person name="Imamura K."/>
            <person name="Imotani K."/>
            <person name="Itoh M."/>
            <person name="Kanagawa S."/>
            <person name="Kawai J."/>
            <person name="Kojima M."/>
            <person name="Konno H."/>
            <person name="Murata M."/>
            <person name="Nakamura M."/>
            <person name="Ninomiya N."/>
            <person name="Nishiyori H."/>
            <person name="Nomura K."/>
            <person name="Ohno M."/>
            <person name="Sakazume N."/>
            <person name="Sano H."/>
            <person name="Sasaki D."/>
            <person name="Shibata K."/>
            <person name="Shiraki T."/>
            <person name="Tagami M."/>
            <person name="Tagami Y."/>
            <person name="Waki K."/>
            <person name="Watahiki A."/>
            <person name="Muramatsu M."/>
            <person name="Hayashizaki Y."/>
        </authorList>
    </citation>
    <scope>NUCLEOTIDE SEQUENCE</scope>
    <source>
        <tissue evidence="1">Lung</tissue>
    </source>
</reference>
<evidence type="ECO:0000313" key="2">
    <source>
        <dbReference type="MGI" id="MGI:3641955"/>
    </source>
</evidence>
<proteinExistence type="evidence at transcript level"/>
<dbReference type="AGR" id="MGI:3641955"/>
<reference evidence="1" key="1">
    <citation type="journal article" date="1999" name="Methods Enzymol.">
        <title>High-efficiency full-length cDNA cloning.</title>
        <authorList>
            <person name="Carninci P."/>
            <person name="Hayashizaki Y."/>
        </authorList>
    </citation>
    <scope>NUCLEOTIDE SEQUENCE</scope>
    <source>
        <tissue evidence="1">Lung</tissue>
    </source>
</reference>
<evidence type="ECO:0000313" key="1">
    <source>
        <dbReference type="EMBL" id="BAE26106.1"/>
    </source>
</evidence>
<reference evidence="1" key="7">
    <citation type="journal article" date="2005" name="Science">
        <title>The Transcriptional Landscape of the Mammalian Genome.</title>
        <authorList>
            <consortium name="The FANTOM Consortium"/>
            <consortium name="Riken Genome Exploration Research Group and Genome Science Group (Genome Network Project Core Group)"/>
        </authorList>
    </citation>
    <scope>NUCLEOTIDE SEQUENCE</scope>
    <source>
        <tissue evidence="1">Lung</tissue>
    </source>
</reference>
<accession>Q3UMJ2</accession>
<reference evidence="1" key="2">
    <citation type="journal article" date="2000" name="Genome Res.">
        <title>Normalization and subtraction of cap-trapper-selected cDNAs to prepare full-length cDNA libraries for rapid discovery of new genes.</title>
        <authorList>
            <person name="Carninci P."/>
            <person name="Shibata Y."/>
            <person name="Hayatsu N."/>
            <person name="Sugahara Y."/>
            <person name="Shibata K."/>
            <person name="Itoh M."/>
            <person name="Konno H."/>
            <person name="Okazaki Y."/>
            <person name="Muramatsu M."/>
            <person name="Hayashizaki Y."/>
        </authorList>
    </citation>
    <scope>NUCLEOTIDE SEQUENCE</scope>
    <source>
        <tissue evidence="1">Lung</tissue>
    </source>
</reference>
<protein>
    <submittedName>
        <fullName evidence="1">Uncharacterized protein</fullName>
    </submittedName>
</protein>
<sequence>MVLPPSQALPSLPAWHVDALREVWAEDPIPNSRCFTWKASRLLKKEHSRHCCWLRLQFLDRQPAAPGYTTISQTLLLPTQENTDWEPPLWTVLSPLRGGLVAPSTLAARQTRSLATT</sequence>
<organism evidence="1">
    <name type="scientific">Mus musculus</name>
    <name type="common">Mouse</name>
    <dbReference type="NCBI Taxonomy" id="10090"/>
    <lineage>
        <taxon>Eukaryota</taxon>
        <taxon>Metazoa</taxon>
        <taxon>Chordata</taxon>
        <taxon>Craniata</taxon>
        <taxon>Vertebrata</taxon>
        <taxon>Euteleostomi</taxon>
        <taxon>Mammalia</taxon>
        <taxon>Eutheria</taxon>
        <taxon>Euarchontoglires</taxon>
        <taxon>Glires</taxon>
        <taxon>Rodentia</taxon>
        <taxon>Myomorpha</taxon>
        <taxon>Muroidea</taxon>
        <taxon>Muridae</taxon>
        <taxon>Murinae</taxon>
        <taxon>Mus</taxon>
        <taxon>Mus</taxon>
    </lineage>
</organism>
<reference evidence="1" key="8">
    <citation type="journal article" date="2005" name="Science">
        <title>Antisense Transcription in the Mammalian Transcriptome.</title>
        <authorList>
            <consortium name="RIKEN Genome Exploration Research Group and Genome Science Group (Genome Network Project Core Group) and the FANTOM Consortium"/>
        </authorList>
    </citation>
    <scope>NUCLEOTIDE SEQUENCE</scope>
    <source>
        <tissue evidence="1">Lung</tissue>
    </source>
</reference>
<gene>
    <name evidence="2" type="primary">Gm10822</name>
</gene>
<reference evidence="1" key="5">
    <citation type="journal article" date="2002" name="Nature">
        <title>Analysis of the mouse transcriptome based on functional annotation of 60,770 full-length cDNAs.</title>
        <authorList>
            <consortium name="The FANTOM Consortium and the RIKEN Genome Exploration Research Group Phase I and II Team"/>
        </authorList>
    </citation>
    <scope>NUCLEOTIDE SEQUENCE</scope>
    <source>
        <tissue evidence="1">Lung</tissue>
    </source>
</reference>
<reference evidence="1" key="3">
    <citation type="journal article" date="2000" name="Genome Res.">
        <title>RIKEN integrated sequence analysis (RISA) system--384-format sequencing pipeline with 384 multicapillary sequencer.</title>
        <authorList>
            <person name="Shibata K."/>
            <person name="Itoh M."/>
            <person name="Aizawa K."/>
            <person name="Nagaoka S."/>
            <person name="Sasaki N."/>
            <person name="Carninci P."/>
            <person name="Konno H."/>
            <person name="Akiyama J."/>
            <person name="Nishi K."/>
            <person name="Kitsunai T."/>
            <person name="Tashiro H."/>
            <person name="Itoh M."/>
            <person name="Sumi N."/>
            <person name="Ishii Y."/>
            <person name="Nakamura S."/>
            <person name="Hazama M."/>
            <person name="Nishine T."/>
            <person name="Harada A."/>
            <person name="Yamamoto R."/>
            <person name="Matsumoto H."/>
            <person name="Sakaguchi S."/>
            <person name="Ikegami T."/>
            <person name="Kashiwagi K."/>
            <person name="Fujiwake S."/>
            <person name="Inoue K."/>
            <person name="Togawa Y."/>
            <person name="Izawa M."/>
            <person name="Ohara E."/>
            <person name="Watahiki M."/>
            <person name="Yoneda Y."/>
            <person name="Ishikawa T."/>
            <person name="Ozawa K."/>
            <person name="Tanaka T."/>
            <person name="Matsuura S."/>
            <person name="Kawai J."/>
            <person name="Okazaki Y."/>
            <person name="Muramatsu M."/>
            <person name="Inoue Y."/>
            <person name="Kira A."/>
            <person name="Hayashizaki Y."/>
        </authorList>
    </citation>
    <scope>NUCLEOTIDE SEQUENCE</scope>
    <source>
        <tissue evidence="1">Lung</tissue>
    </source>
</reference>